<sequence>MSGNSRCSLYVSNLTDTTCIAMKPTDVQSHVISGPSNVEPRQEGHLVVKTKGTSGTATGSHVTERLYLQEPDGTTQVAGYIEVSISCPFSSDNGHKVTNTTPYQVIHQLRSKSGEAVVDLVIRDISNDYLGEE</sequence>
<comment type="caution">
    <text evidence="1">The sequence shown here is derived from an EMBL/GenBank/DDBJ whole genome shotgun (WGS) entry which is preliminary data.</text>
</comment>
<organism evidence="1 2">
    <name type="scientific">Vibrio anguillarum</name>
    <name type="common">Listonella anguillarum</name>
    <dbReference type="NCBI Taxonomy" id="55601"/>
    <lineage>
        <taxon>Bacteria</taxon>
        <taxon>Pseudomonadati</taxon>
        <taxon>Pseudomonadota</taxon>
        <taxon>Gammaproteobacteria</taxon>
        <taxon>Vibrionales</taxon>
        <taxon>Vibrionaceae</taxon>
        <taxon>Vibrio</taxon>
    </lineage>
</organism>
<evidence type="ECO:0000313" key="2">
    <source>
        <dbReference type="Proteomes" id="UP000726136"/>
    </source>
</evidence>
<accession>A0ABR9ZA20</accession>
<protein>
    <submittedName>
        <fullName evidence="1">Uncharacterized protein</fullName>
    </submittedName>
</protein>
<dbReference type="EMBL" id="RDPI01000094">
    <property type="protein sequence ID" value="MBF4375303.1"/>
    <property type="molecule type" value="Genomic_DNA"/>
</dbReference>
<reference evidence="1 2" key="1">
    <citation type="journal article" date="2021" name="PeerJ">
        <title>Analysis of 44 Vibrio anguillarum genomes reveals high genetic diversity.</title>
        <authorList>
            <person name="Hansen M.J."/>
            <person name="Dalsgaard I."/>
        </authorList>
    </citation>
    <scope>NUCLEOTIDE SEQUENCE [LARGE SCALE GENOMIC DNA]</scope>
    <source>
        <strain evidence="1 2">040915-1/1B</strain>
    </source>
</reference>
<dbReference type="RefSeq" id="WP_115340087.1">
    <property type="nucleotide sequence ID" value="NZ_JAEOBB010000076.1"/>
</dbReference>
<proteinExistence type="predicted"/>
<dbReference type="Gene3D" id="2.60.270.50">
    <property type="match status" value="1"/>
</dbReference>
<name>A0ABR9ZA20_VIBAN</name>
<gene>
    <name evidence="1" type="ORF">EAY46_19890</name>
</gene>
<evidence type="ECO:0000313" key="1">
    <source>
        <dbReference type="EMBL" id="MBF4375303.1"/>
    </source>
</evidence>
<keyword evidence="2" id="KW-1185">Reference proteome</keyword>
<dbReference type="Proteomes" id="UP000726136">
    <property type="component" value="Unassembled WGS sequence"/>
</dbReference>